<comment type="caution">
    <text evidence="6">The sequence shown here is derived from an EMBL/GenBank/DDBJ whole genome shotgun (WGS) entry which is preliminary data.</text>
</comment>
<keyword evidence="1" id="KW-0479">Metal-binding</keyword>
<keyword evidence="2" id="KW-0547">Nucleotide-binding</keyword>
<dbReference type="PANTHER" id="PTHR23264:SF19">
    <property type="entry name" value="CYTOSOLIC FE-S CLUSTER ASSEMBLY FACTOR NUBP2"/>
    <property type="match status" value="1"/>
</dbReference>
<dbReference type="EMBL" id="MCGO01000001">
    <property type="protein sequence ID" value="ORY53742.1"/>
    <property type="molecule type" value="Genomic_DNA"/>
</dbReference>
<evidence type="ECO:0000313" key="6">
    <source>
        <dbReference type="EMBL" id="ORY53742.1"/>
    </source>
</evidence>
<dbReference type="GO" id="GO:0005524">
    <property type="term" value="F:ATP binding"/>
    <property type="evidence" value="ECO:0007669"/>
    <property type="project" value="UniProtKB-KW"/>
</dbReference>
<keyword evidence="4" id="KW-0408">Iron</keyword>
<dbReference type="GO" id="GO:0016887">
    <property type="term" value="F:ATP hydrolysis activity"/>
    <property type="evidence" value="ECO:0007669"/>
    <property type="project" value="EnsemblFungi"/>
</dbReference>
<dbReference type="Pfam" id="PF10609">
    <property type="entry name" value="ParA"/>
    <property type="match status" value="1"/>
</dbReference>
<keyword evidence="7" id="KW-1185">Reference proteome</keyword>
<dbReference type="CDD" id="cd02037">
    <property type="entry name" value="Mrp_NBP35"/>
    <property type="match status" value="1"/>
</dbReference>
<dbReference type="GO" id="GO:0046872">
    <property type="term" value="F:metal ion binding"/>
    <property type="evidence" value="ECO:0007669"/>
    <property type="project" value="UniProtKB-KW"/>
</dbReference>
<evidence type="ECO:0000256" key="2">
    <source>
        <dbReference type="ARBA" id="ARBA00022741"/>
    </source>
</evidence>
<evidence type="ECO:0000256" key="1">
    <source>
        <dbReference type="ARBA" id="ARBA00022723"/>
    </source>
</evidence>
<dbReference type="Gene3D" id="3.40.50.300">
    <property type="entry name" value="P-loop containing nucleotide triphosphate hydrolases"/>
    <property type="match status" value="1"/>
</dbReference>
<accession>A0A1Y2D388</accession>
<keyword evidence="3" id="KW-0067">ATP-binding</keyword>
<evidence type="ECO:0000313" key="7">
    <source>
        <dbReference type="Proteomes" id="UP000193642"/>
    </source>
</evidence>
<dbReference type="GO" id="GO:0005829">
    <property type="term" value="C:cytosol"/>
    <property type="evidence" value="ECO:0007669"/>
    <property type="project" value="EnsemblFungi"/>
</dbReference>
<evidence type="ECO:0000256" key="3">
    <source>
        <dbReference type="ARBA" id="ARBA00022840"/>
    </source>
</evidence>
<proteinExistence type="inferred from homology"/>
<dbReference type="AlphaFoldDB" id="A0A1Y2D388"/>
<dbReference type="PANTHER" id="PTHR23264">
    <property type="entry name" value="NUCLEOTIDE-BINDING PROTEIN NBP35 YEAST -RELATED"/>
    <property type="match status" value="1"/>
</dbReference>
<dbReference type="InterPro" id="IPR019591">
    <property type="entry name" value="Mrp/NBP35_ATP-bd"/>
</dbReference>
<dbReference type="GO" id="GO:1904564">
    <property type="term" value="C:cytosolic [4Fe-4S] assembly scaffold complex"/>
    <property type="evidence" value="ECO:0007669"/>
    <property type="project" value="EnsemblFungi"/>
</dbReference>
<reference evidence="6 7" key="1">
    <citation type="submission" date="2016-07" db="EMBL/GenBank/DDBJ databases">
        <title>Pervasive Adenine N6-methylation of Active Genes in Fungi.</title>
        <authorList>
            <consortium name="DOE Joint Genome Institute"/>
            <person name="Mondo S.J."/>
            <person name="Dannebaum R.O."/>
            <person name="Kuo R.C."/>
            <person name="Labutti K."/>
            <person name="Haridas S."/>
            <person name="Kuo A."/>
            <person name="Salamov A."/>
            <person name="Ahrendt S.R."/>
            <person name="Lipzen A."/>
            <person name="Sullivan W."/>
            <person name="Andreopoulos W.B."/>
            <person name="Clum A."/>
            <person name="Lindquist E."/>
            <person name="Daum C."/>
            <person name="Ramamoorthy G.K."/>
            <person name="Gryganskyi A."/>
            <person name="Culley D."/>
            <person name="Magnuson J.K."/>
            <person name="James T.Y."/>
            <person name="O'Malley M.A."/>
            <person name="Stajich J.E."/>
            <person name="Spatafora J.W."/>
            <person name="Visel A."/>
            <person name="Grigoriev I.V."/>
        </authorList>
    </citation>
    <scope>NUCLEOTIDE SEQUENCE [LARGE SCALE GENOMIC DNA]</scope>
    <source>
        <strain evidence="6 7">JEL800</strain>
    </source>
</reference>
<dbReference type="OrthoDB" id="1741334at2759"/>
<dbReference type="GO" id="GO:0051539">
    <property type="term" value="F:4 iron, 4 sulfur cluster binding"/>
    <property type="evidence" value="ECO:0007669"/>
    <property type="project" value="EnsemblFungi"/>
</dbReference>
<dbReference type="GO" id="GO:0016226">
    <property type="term" value="P:iron-sulfur cluster assembly"/>
    <property type="evidence" value="ECO:0007669"/>
    <property type="project" value="EnsemblFungi"/>
</dbReference>
<gene>
    <name evidence="6" type="ORF">BCR33DRAFT_756862</name>
</gene>
<keyword evidence="6" id="KW-0378">Hydrolase</keyword>
<dbReference type="GO" id="GO:0140663">
    <property type="term" value="F:ATP-dependent FeS chaperone activity"/>
    <property type="evidence" value="ECO:0007669"/>
    <property type="project" value="InterPro"/>
</dbReference>
<dbReference type="SUPFAM" id="SSF52540">
    <property type="entry name" value="P-loop containing nucleoside triphosphate hydrolases"/>
    <property type="match status" value="1"/>
</dbReference>
<dbReference type="GO" id="GO:0002098">
    <property type="term" value="P:tRNA wobble uridine modification"/>
    <property type="evidence" value="ECO:0007669"/>
    <property type="project" value="EnsemblFungi"/>
</dbReference>
<dbReference type="HAMAP" id="MF_02040">
    <property type="entry name" value="Mrp_NBP35"/>
    <property type="match status" value="1"/>
</dbReference>
<dbReference type="STRING" id="329046.A0A1Y2D388"/>
<evidence type="ECO:0000256" key="4">
    <source>
        <dbReference type="ARBA" id="ARBA00023004"/>
    </source>
</evidence>
<organism evidence="6 7">
    <name type="scientific">Rhizoclosmatium globosum</name>
    <dbReference type="NCBI Taxonomy" id="329046"/>
    <lineage>
        <taxon>Eukaryota</taxon>
        <taxon>Fungi</taxon>
        <taxon>Fungi incertae sedis</taxon>
        <taxon>Chytridiomycota</taxon>
        <taxon>Chytridiomycota incertae sedis</taxon>
        <taxon>Chytridiomycetes</taxon>
        <taxon>Chytridiales</taxon>
        <taxon>Chytriomycetaceae</taxon>
        <taxon>Rhizoclosmatium</taxon>
    </lineage>
</organism>
<evidence type="ECO:0000256" key="5">
    <source>
        <dbReference type="ARBA" id="ARBA00023014"/>
    </source>
</evidence>
<sequence length="294" mass="30909">MTTPQVPQPAAENVILVLSGKGGVGKSTVSTSLSLALAMGGGSSKAPSSSVGILDIDLTGPSVPRILQGWVPVQVPLPKKGDGEKQGSLGCMSIGFLLKDKGDAVIWRGPKKTAMIRQFLQDVDWGKEKLDYLIVDTPPGTGDEHIALVENLREGWNVTGAVLVTTPQDVSIADVRKELSFCNKVGIKVLGIVENMSGYVCPHCAECTNLFSKGGGEALAKEHNLPFLGYIPIDPSLVSMIESSVPVEDGSEGDNTVGGYVVGFPKSGVYDVFQEVTSKIVDTINNQNAAVSSK</sequence>
<dbReference type="Proteomes" id="UP000193642">
    <property type="component" value="Unassembled WGS sequence"/>
</dbReference>
<name>A0A1Y2D388_9FUNG</name>
<protein>
    <submittedName>
        <fullName evidence="6">p-loop containing nucleoside triphosphate hydrolase protein</fullName>
    </submittedName>
</protein>
<keyword evidence="5" id="KW-0411">Iron-sulfur</keyword>
<dbReference type="InterPro" id="IPR027417">
    <property type="entry name" value="P-loop_NTPase"/>
</dbReference>
<dbReference type="InterPro" id="IPR033756">
    <property type="entry name" value="YlxH/NBP35"/>
</dbReference>